<feature type="signal peptide" evidence="1">
    <location>
        <begin position="1"/>
        <end position="18"/>
    </location>
</feature>
<evidence type="ECO:0000313" key="2">
    <source>
        <dbReference type="EMBL" id="RXR18910.1"/>
    </source>
</evidence>
<proteinExistence type="predicted"/>
<keyword evidence="3" id="KW-1185">Reference proteome</keyword>
<dbReference type="AlphaFoldDB" id="A0A4Q1K1S3"/>
<dbReference type="EMBL" id="SBKO01000002">
    <property type="protein sequence ID" value="RXR18910.1"/>
    <property type="molecule type" value="Genomic_DNA"/>
</dbReference>
<evidence type="ECO:0000313" key="3">
    <source>
        <dbReference type="Proteomes" id="UP000290283"/>
    </source>
</evidence>
<dbReference type="Proteomes" id="UP000290283">
    <property type="component" value="Unassembled WGS sequence"/>
</dbReference>
<keyword evidence="1" id="KW-0732">Signal</keyword>
<organism evidence="2 3">
    <name type="scientific">Flavobacterium amnicola</name>
    <dbReference type="NCBI Taxonomy" id="2506422"/>
    <lineage>
        <taxon>Bacteria</taxon>
        <taxon>Pseudomonadati</taxon>
        <taxon>Bacteroidota</taxon>
        <taxon>Flavobacteriia</taxon>
        <taxon>Flavobacteriales</taxon>
        <taxon>Flavobacteriaceae</taxon>
        <taxon>Flavobacterium</taxon>
    </lineage>
</organism>
<evidence type="ECO:0000256" key="1">
    <source>
        <dbReference type="SAM" id="SignalP"/>
    </source>
</evidence>
<protein>
    <submittedName>
        <fullName evidence="2">Uncharacterized protein</fullName>
    </submittedName>
</protein>
<reference evidence="3" key="1">
    <citation type="submission" date="2019-01" db="EMBL/GenBank/DDBJ databases">
        <title>Cytophagaceae bacterium strain CAR-16.</title>
        <authorList>
            <person name="Chen W.-M."/>
        </authorList>
    </citation>
    <scope>NUCLEOTIDE SEQUENCE [LARGE SCALE GENOMIC DNA]</scope>
    <source>
        <strain evidence="3">LLJ-11</strain>
    </source>
</reference>
<comment type="caution">
    <text evidence="2">The sequence shown here is derived from an EMBL/GenBank/DDBJ whole genome shotgun (WGS) entry which is preliminary data.</text>
</comment>
<dbReference type="RefSeq" id="WP_129435322.1">
    <property type="nucleotide sequence ID" value="NZ_SBKO01000002.1"/>
</dbReference>
<gene>
    <name evidence="2" type="ORF">EQG63_05545</name>
</gene>
<name>A0A4Q1K1S3_9FLAO</name>
<sequence>MKNLVLLILVFLSLTSLGQQTLNKECPIDVSKFKIDTVSNRGTYTGLPFFITLAVDEAVLIADNLNKGKKRTNYFLHYKISADGKIYFVTGKNNPKKDVTPKNYSGIAISESYTNNQKFIQLLNEEMQQLQFSFYKDGKKTFNFAAFSDIVFSNDITLYSKHYYTKN</sequence>
<feature type="chain" id="PRO_5020464253" evidence="1">
    <location>
        <begin position="19"/>
        <end position="167"/>
    </location>
</feature>
<accession>A0A4Q1K1S3</accession>